<dbReference type="InterPro" id="IPR036345">
    <property type="entry name" value="ExoRNase_PH_dom2_sf"/>
</dbReference>
<evidence type="ECO:0000256" key="1">
    <source>
        <dbReference type="ARBA" id="ARBA00004496"/>
    </source>
</evidence>
<evidence type="ECO:0000256" key="4">
    <source>
        <dbReference type="ARBA" id="ARBA00019572"/>
    </source>
</evidence>
<keyword evidence="6" id="KW-0698">rRNA processing</keyword>
<dbReference type="GO" id="GO:0005730">
    <property type="term" value="C:nucleolus"/>
    <property type="evidence" value="ECO:0007669"/>
    <property type="project" value="UniProtKB-SubCell"/>
</dbReference>
<dbReference type="GO" id="GO:0071038">
    <property type="term" value="P:TRAMP-dependent tRNA surveillance pathway"/>
    <property type="evidence" value="ECO:0000318"/>
    <property type="project" value="GO_Central"/>
</dbReference>
<evidence type="ECO:0000313" key="14">
    <source>
        <dbReference type="Proteomes" id="UP000001554"/>
    </source>
</evidence>
<sequence length="448" mass="49416">MKEVPMSTCEREFILKAIRDRKRIDGRQTYDYRRLKVSFGMERGCCIVDLGDTKVLAQVSGKIEEPKKNRPTEGSIIINLELSPMASPAFEPGRPTESGIEMNRILERNIRDSRAVDTESLCIVAGEKVWSIRADVHVLNDEGNIMDAASIAAITALSHFRRPDVSVMGEEVTVHSPEDRDPVPLSVHHMPVCVTFAFFDQGEFLLVDPNRSEERVMDGRMVVGMNMHREICTLMMSGGMLLVKEQVLRCSQIATVKVAEIIELIQRALDKDAQARQAGEKCGFAESVPTNKITTNRKEATAIDTTAAAQQASQVIQEAGPVDKPMSNMLVQAPGTVQIGEGLVNTWDVDDEDMESEEKEGREKSVTNGREAVATSKPTERKRPVKAGEGTVSHAEGSDSEEEETVMLFQGDDETKSTEEPDSTALMQPSNSDKPAKKKGKKKKAAQK</sequence>
<dbReference type="KEGG" id="bfo:118418789"/>
<dbReference type="GO" id="GO:0035925">
    <property type="term" value="F:mRNA 3'-UTR AU-rich region binding"/>
    <property type="evidence" value="ECO:0000318"/>
    <property type="project" value="GO_Central"/>
</dbReference>
<evidence type="ECO:0000256" key="11">
    <source>
        <dbReference type="SAM" id="MobiDB-lite"/>
    </source>
</evidence>
<dbReference type="SUPFAM" id="SSF55666">
    <property type="entry name" value="Ribonuclease PH domain 2-like"/>
    <property type="match status" value="1"/>
</dbReference>
<dbReference type="GO" id="GO:0034476">
    <property type="term" value="P:U5 snRNA 3'-end processing"/>
    <property type="evidence" value="ECO:0000318"/>
    <property type="project" value="GO_Central"/>
</dbReference>
<dbReference type="RefSeq" id="XP_035680721.1">
    <property type="nucleotide sequence ID" value="XM_035824828.1"/>
</dbReference>
<evidence type="ECO:0000256" key="9">
    <source>
        <dbReference type="ARBA" id="ARBA00023242"/>
    </source>
</evidence>
<dbReference type="Pfam" id="PF01138">
    <property type="entry name" value="RNase_PH"/>
    <property type="match status" value="1"/>
</dbReference>
<dbReference type="SUPFAM" id="SSF54211">
    <property type="entry name" value="Ribosomal protein S5 domain 2-like"/>
    <property type="match status" value="1"/>
</dbReference>
<evidence type="ECO:0000259" key="12">
    <source>
        <dbReference type="Pfam" id="PF01138"/>
    </source>
</evidence>
<evidence type="ECO:0000256" key="2">
    <source>
        <dbReference type="ARBA" id="ARBA00004604"/>
    </source>
</evidence>
<dbReference type="GO" id="GO:0000176">
    <property type="term" value="C:nuclear exosome (RNase complex)"/>
    <property type="evidence" value="ECO:0000318"/>
    <property type="project" value="GO_Central"/>
</dbReference>
<dbReference type="InterPro" id="IPR050590">
    <property type="entry name" value="Exosome_comp_Rrp42_subfam"/>
</dbReference>
<dbReference type="OMA" id="GPQFENG"/>
<comment type="similarity">
    <text evidence="3">Belongs to the RNase PH family.</text>
</comment>
<organism evidence="14 15">
    <name type="scientific">Branchiostoma floridae</name>
    <name type="common">Florida lancelet</name>
    <name type="synonym">Amphioxus</name>
    <dbReference type="NCBI Taxonomy" id="7739"/>
    <lineage>
        <taxon>Eukaryota</taxon>
        <taxon>Metazoa</taxon>
        <taxon>Chordata</taxon>
        <taxon>Cephalochordata</taxon>
        <taxon>Leptocardii</taxon>
        <taxon>Amphioxiformes</taxon>
        <taxon>Branchiostomatidae</taxon>
        <taxon>Branchiostoma</taxon>
    </lineage>
</organism>
<dbReference type="Proteomes" id="UP000001554">
    <property type="component" value="Chromosome 7"/>
</dbReference>
<dbReference type="Pfam" id="PF03725">
    <property type="entry name" value="RNase_PH_C"/>
    <property type="match status" value="1"/>
</dbReference>
<evidence type="ECO:0000313" key="15">
    <source>
        <dbReference type="RefSeq" id="XP_035680721.1"/>
    </source>
</evidence>
<evidence type="ECO:0000256" key="7">
    <source>
        <dbReference type="ARBA" id="ARBA00022835"/>
    </source>
</evidence>
<keyword evidence="9" id="KW-0539">Nucleus</keyword>
<dbReference type="GO" id="GO:0071035">
    <property type="term" value="P:nuclear polyadenylation-dependent rRNA catabolic process"/>
    <property type="evidence" value="ECO:0000318"/>
    <property type="project" value="GO_Central"/>
</dbReference>
<feature type="domain" description="Exoribonuclease phosphorolytic" evidence="13">
    <location>
        <begin position="189"/>
        <end position="255"/>
    </location>
</feature>
<feature type="region of interest" description="Disordered" evidence="11">
    <location>
        <begin position="351"/>
        <end position="448"/>
    </location>
</feature>
<keyword evidence="5" id="KW-0963">Cytoplasm</keyword>
<dbReference type="AlphaFoldDB" id="A0A9J7MUT6"/>
<dbReference type="GO" id="GO:0000467">
    <property type="term" value="P:exonucleolytic trimming to generate mature 3'-end of 5.8S rRNA from tricistronic rRNA transcript (SSU-rRNA, 5.8S rRNA, LSU-rRNA)"/>
    <property type="evidence" value="ECO:0000318"/>
    <property type="project" value="GO_Central"/>
</dbReference>
<keyword evidence="7" id="KW-0271">Exosome</keyword>
<dbReference type="InterPro" id="IPR020568">
    <property type="entry name" value="Ribosomal_Su5_D2-typ_SF"/>
</dbReference>
<dbReference type="GO" id="GO:0034473">
    <property type="term" value="P:U1 snRNA 3'-end processing"/>
    <property type="evidence" value="ECO:0000318"/>
    <property type="project" value="GO_Central"/>
</dbReference>
<dbReference type="PANTHER" id="PTHR11097">
    <property type="entry name" value="EXOSOME COMPLEX EXONUCLEASE RIBOSOMAL RNA PROCESSING PROTEIN"/>
    <property type="match status" value="1"/>
</dbReference>
<dbReference type="GO" id="GO:0034475">
    <property type="term" value="P:U4 snRNA 3'-end processing"/>
    <property type="evidence" value="ECO:0000318"/>
    <property type="project" value="GO_Central"/>
</dbReference>
<evidence type="ECO:0000256" key="6">
    <source>
        <dbReference type="ARBA" id="ARBA00022552"/>
    </source>
</evidence>
<dbReference type="GO" id="GO:0000177">
    <property type="term" value="C:cytoplasmic exosome (RNase complex)"/>
    <property type="evidence" value="ECO:0000318"/>
    <property type="project" value="GO_Central"/>
</dbReference>
<reference evidence="14" key="1">
    <citation type="journal article" date="2020" name="Nat. Ecol. Evol.">
        <title>Deeply conserved synteny resolves early events in vertebrate evolution.</title>
        <authorList>
            <person name="Simakov O."/>
            <person name="Marletaz F."/>
            <person name="Yue J.X."/>
            <person name="O'Connell B."/>
            <person name="Jenkins J."/>
            <person name="Brandt A."/>
            <person name="Calef R."/>
            <person name="Tung C.H."/>
            <person name="Huang T.K."/>
            <person name="Schmutz J."/>
            <person name="Satoh N."/>
            <person name="Yu J.K."/>
            <person name="Putnam N.H."/>
            <person name="Green R.E."/>
            <person name="Rokhsar D.S."/>
        </authorList>
    </citation>
    <scope>NUCLEOTIDE SEQUENCE [LARGE SCALE GENOMIC DNA]</scope>
    <source>
        <strain evidence="14">S238N-H82</strain>
    </source>
</reference>
<dbReference type="InterPro" id="IPR033100">
    <property type="entry name" value="Rrp45"/>
</dbReference>
<keyword evidence="14" id="KW-1185">Reference proteome</keyword>
<protein>
    <recommendedName>
        <fullName evidence="4">Exosome complex component RRP45</fullName>
    </recommendedName>
    <alternativeName>
        <fullName evidence="10">Exosome component 9</fullName>
    </alternativeName>
</protein>
<dbReference type="InterPro" id="IPR027408">
    <property type="entry name" value="PNPase/RNase_PH_dom_sf"/>
</dbReference>
<dbReference type="Gene3D" id="3.30.230.70">
    <property type="entry name" value="GHMP Kinase, N-terminal domain"/>
    <property type="match status" value="1"/>
</dbReference>
<dbReference type="CDD" id="cd11368">
    <property type="entry name" value="RNase_PH_RRP45"/>
    <property type="match status" value="1"/>
</dbReference>
<evidence type="ECO:0000256" key="5">
    <source>
        <dbReference type="ARBA" id="ARBA00022490"/>
    </source>
</evidence>
<reference evidence="15" key="2">
    <citation type="submission" date="2025-08" db="UniProtKB">
        <authorList>
            <consortium name="RefSeq"/>
        </authorList>
    </citation>
    <scope>IDENTIFICATION</scope>
    <source>
        <strain evidence="15">S238N-H82</strain>
        <tissue evidence="15">Testes</tissue>
    </source>
</reference>
<feature type="compositionally biased region" description="Basic residues" evidence="11">
    <location>
        <begin position="436"/>
        <end position="448"/>
    </location>
</feature>
<comment type="subcellular location">
    <subcellularLocation>
        <location evidence="1">Cytoplasm</location>
    </subcellularLocation>
    <subcellularLocation>
        <location evidence="2">Nucleus</location>
        <location evidence="2">Nucleolus</location>
    </subcellularLocation>
</comment>
<evidence type="ECO:0000256" key="3">
    <source>
        <dbReference type="ARBA" id="ARBA00006678"/>
    </source>
</evidence>
<evidence type="ECO:0000259" key="13">
    <source>
        <dbReference type="Pfam" id="PF03725"/>
    </source>
</evidence>
<evidence type="ECO:0000256" key="8">
    <source>
        <dbReference type="ARBA" id="ARBA00022884"/>
    </source>
</evidence>
<dbReference type="InterPro" id="IPR001247">
    <property type="entry name" value="ExoRNase_PH_dom1"/>
</dbReference>
<proteinExistence type="inferred from homology"/>
<dbReference type="GO" id="GO:0071028">
    <property type="term" value="P:nuclear mRNA surveillance"/>
    <property type="evidence" value="ECO:0000318"/>
    <property type="project" value="GO_Central"/>
</dbReference>
<name>A0A9J7MUT6_BRAFL</name>
<keyword evidence="8" id="KW-0694">RNA-binding</keyword>
<gene>
    <name evidence="15" type="primary">LOC118418789</name>
</gene>
<dbReference type="FunFam" id="3.30.230.70:FF:000005">
    <property type="entry name" value="Exosome complex component RRP45"/>
    <property type="match status" value="1"/>
</dbReference>
<dbReference type="GO" id="GO:0016075">
    <property type="term" value="P:rRNA catabolic process"/>
    <property type="evidence" value="ECO:0000318"/>
    <property type="project" value="GO_Central"/>
</dbReference>
<feature type="domain" description="Exoribonuclease phosphorolytic" evidence="12">
    <location>
        <begin position="32"/>
        <end position="163"/>
    </location>
</feature>
<accession>A0A9J7MUT6</accession>
<dbReference type="InterPro" id="IPR015847">
    <property type="entry name" value="ExoRNase_PH_dom2"/>
</dbReference>
<dbReference type="OrthoDB" id="10264038at2759"/>
<evidence type="ECO:0000256" key="10">
    <source>
        <dbReference type="ARBA" id="ARBA00032660"/>
    </source>
</evidence>
<dbReference type="GeneID" id="118418789"/>
<dbReference type="PANTHER" id="PTHR11097:SF14">
    <property type="entry name" value="EXOSOME COMPLEX COMPONENT RRP45"/>
    <property type="match status" value="1"/>
</dbReference>